<evidence type="ECO:0000256" key="1">
    <source>
        <dbReference type="SAM" id="MobiDB-lite"/>
    </source>
</evidence>
<gene>
    <name evidence="3" type="ORF">G3T38_10000</name>
</gene>
<feature type="region of interest" description="Disordered" evidence="1">
    <location>
        <begin position="1"/>
        <end position="21"/>
    </location>
</feature>
<sequence length="434" mass="44171">MTNDLDEALTRTLREHAGDAGTPRLDLDAVRGRARRIRRTRTALVGAGAAAVVLAVVAPLGLLGGGSSDRSVDPATSGTASADIPVERGGTLTLDLDDLAEGSSSRAPYALGGVLHLAPGVTWDLPGGSGAQLGAVVPVSDGWLATVADVEVGAFTLYRLDSQGSLVEEVSGPSVDGRTVSDALAVDAATGRVAWVEYDLDPLADLPSPVAATLVTAGRDGTELGRTDLPVNDTFAPSSRPLGFTSAGVLVNMTDSMGEDRTLLAGFDGTAETVADRATEGVSPGGDVVRRTGAVGQGDEACSGVFGPDGKALAWSTSTCTASYGRYSPDGQLLLRGPVEEPVVGDGQVDAVIDPATGDVVVALAGAGPDDRVYAGAWESATSLVVAVQKSDDLETPARYALVRVDVAAGRAELASAIVDYDPQQTGYTPFTLR</sequence>
<proteinExistence type="predicted"/>
<feature type="compositionally biased region" description="Basic and acidic residues" evidence="1">
    <location>
        <begin position="8"/>
        <end position="18"/>
    </location>
</feature>
<feature type="transmembrane region" description="Helical" evidence="2">
    <location>
        <begin position="43"/>
        <end position="64"/>
    </location>
</feature>
<evidence type="ECO:0000256" key="2">
    <source>
        <dbReference type="SAM" id="Phobius"/>
    </source>
</evidence>
<protein>
    <submittedName>
        <fullName evidence="3">Uncharacterized protein</fullName>
    </submittedName>
</protein>
<evidence type="ECO:0000313" key="4">
    <source>
        <dbReference type="Proteomes" id="UP000468687"/>
    </source>
</evidence>
<organism evidence="3 4">
    <name type="scientific">Nocardioides zeae</name>
    <dbReference type="NCBI Taxonomy" id="1457234"/>
    <lineage>
        <taxon>Bacteria</taxon>
        <taxon>Bacillati</taxon>
        <taxon>Actinomycetota</taxon>
        <taxon>Actinomycetes</taxon>
        <taxon>Propionibacteriales</taxon>
        <taxon>Nocardioidaceae</taxon>
        <taxon>Nocardioides</taxon>
    </lineage>
</organism>
<dbReference type="AlphaFoldDB" id="A0A6P0HJ30"/>
<dbReference type="EMBL" id="JAAGXA010000006">
    <property type="protein sequence ID" value="NEN78611.1"/>
    <property type="molecule type" value="Genomic_DNA"/>
</dbReference>
<accession>A0A6P0HJ30</accession>
<name>A0A6P0HJ30_9ACTN</name>
<keyword evidence="2" id="KW-0812">Transmembrane</keyword>
<keyword evidence="2" id="KW-0472">Membrane</keyword>
<keyword evidence="2" id="KW-1133">Transmembrane helix</keyword>
<comment type="caution">
    <text evidence="3">The sequence shown here is derived from an EMBL/GenBank/DDBJ whole genome shotgun (WGS) entry which is preliminary data.</text>
</comment>
<dbReference type="Proteomes" id="UP000468687">
    <property type="component" value="Unassembled WGS sequence"/>
</dbReference>
<keyword evidence="4" id="KW-1185">Reference proteome</keyword>
<dbReference type="RefSeq" id="WP_163772162.1">
    <property type="nucleotide sequence ID" value="NZ_JAAGXA010000006.1"/>
</dbReference>
<evidence type="ECO:0000313" key="3">
    <source>
        <dbReference type="EMBL" id="NEN78611.1"/>
    </source>
</evidence>
<reference evidence="3 4" key="1">
    <citation type="journal article" date="2014" name="Int. J. Syst. Evol. Microbiol.">
        <title>Nocardioides zeae sp. nov., isolated from the stem of Zea mays.</title>
        <authorList>
            <person name="Glaeser S.P."/>
            <person name="McInroy J.A."/>
            <person name="Busse H.J."/>
            <person name="Kampfer P."/>
        </authorList>
    </citation>
    <scope>NUCLEOTIDE SEQUENCE [LARGE SCALE GENOMIC DNA]</scope>
    <source>
        <strain evidence="3 4">JCM 30728</strain>
    </source>
</reference>